<protein>
    <submittedName>
        <fullName evidence="4">Contains XRE-family HTH domain (HipB)</fullName>
    </submittedName>
</protein>
<dbReference type="PANTHER" id="PTHR46558">
    <property type="entry name" value="TRACRIPTIONAL REGULATORY PROTEIN-RELATED-RELATED"/>
    <property type="match status" value="1"/>
</dbReference>
<evidence type="ECO:0000256" key="2">
    <source>
        <dbReference type="SAM" id="Phobius"/>
    </source>
</evidence>
<keyword evidence="2" id="KW-0812">Transmembrane</keyword>
<organism evidence="4 5">
    <name type="scientific">Fructobacillus evanidus</name>
    <dbReference type="NCBI Taxonomy" id="3064281"/>
    <lineage>
        <taxon>Bacteria</taxon>
        <taxon>Bacillati</taxon>
        <taxon>Bacillota</taxon>
        <taxon>Bacilli</taxon>
        <taxon>Lactobacillales</taxon>
        <taxon>Lactobacillaceae</taxon>
        <taxon>Fructobacillus</taxon>
    </lineage>
</organism>
<keyword evidence="1" id="KW-0238">DNA-binding</keyword>
<sequence>MKERSTMKFTFNENLLSLRKEHNLSQESLANELYVTRQTISKWETGEVTPDLAKIQSVADYFHVPVEEVLFGQQQSSTLTGAVKDRAKKFFEEDEADKDWHENHRWREWQYRPINNGWEFLARYYWILFGLIGMIGWLVSKK</sequence>
<feature type="domain" description="HTH cro/C1-type" evidence="3">
    <location>
        <begin position="15"/>
        <end position="69"/>
    </location>
</feature>
<dbReference type="InterPro" id="IPR001387">
    <property type="entry name" value="Cro/C1-type_HTH"/>
</dbReference>
<evidence type="ECO:0000259" key="3">
    <source>
        <dbReference type="PROSITE" id="PS50943"/>
    </source>
</evidence>
<dbReference type="SMART" id="SM00530">
    <property type="entry name" value="HTH_XRE"/>
    <property type="match status" value="1"/>
</dbReference>
<dbReference type="CDD" id="cd00093">
    <property type="entry name" value="HTH_XRE"/>
    <property type="match status" value="1"/>
</dbReference>
<proteinExistence type="predicted"/>
<dbReference type="SUPFAM" id="SSF47413">
    <property type="entry name" value="lambda repressor-like DNA-binding domains"/>
    <property type="match status" value="1"/>
</dbReference>
<keyword evidence="2" id="KW-1133">Transmembrane helix</keyword>
<reference evidence="4 5" key="1">
    <citation type="submission" date="2023-10" db="EMBL/GenBank/DDBJ databases">
        <authorList>
            <person name="Botero Cardona J."/>
        </authorList>
    </citation>
    <scope>NUCLEOTIDE SEQUENCE [LARGE SCALE GENOMIC DNA]</scope>
    <source>
        <strain evidence="4 5">R-55214</strain>
    </source>
</reference>
<dbReference type="InterPro" id="IPR010982">
    <property type="entry name" value="Lambda_DNA-bd_dom_sf"/>
</dbReference>
<evidence type="ECO:0000313" key="4">
    <source>
        <dbReference type="EMBL" id="CAK1228662.1"/>
    </source>
</evidence>
<keyword evidence="2" id="KW-0472">Membrane</keyword>
<dbReference type="Pfam" id="PF01381">
    <property type="entry name" value="HTH_3"/>
    <property type="match status" value="1"/>
</dbReference>
<dbReference type="Gene3D" id="1.10.260.40">
    <property type="entry name" value="lambda repressor-like DNA-binding domains"/>
    <property type="match status" value="1"/>
</dbReference>
<dbReference type="PANTHER" id="PTHR46558:SF13">
    <property type="entry name" value="HTH-TYPE TRANSCRIPTIONAL REGULATOR IMMR"/>
    <property type="match status" value="1"/>
</dbReference>
<evidence type="ECO:0000313" key="5">
    <source>
        <dbReference type="Proteomes" id="UP001314166"/>
    </source>
</evidence>
<feature type="transmembrane region" description="Helical" evidence="2">
    <location>
        <begin position="120"/>
        <end position="139"/>
    </location>
</feature>
<keyword evidence="5" id="KW-1185">Reference proteome</keyword>
<dbReference type="EMBL" id="CAUZMB010000001">
    <property type="protein sequence ID" value="CAK1228662.1"/>
    <property type="molecule type" value="Genomic_DNA"/>
</dbReference>
<dbReference type="PROSITE" id="PS50943">
    <property type="entry name" value="HTH_CROC1"/>
    <property type="match status" value="1"/>
</dbReference>
<accession>A0ABM9MNF7</accession>
<gene>
    <name evidence="4" type="ORF">R55214_HHFBAMCI_00244</name>
</gene>
<comment type="caution">
    <text evidence="4">The sequence shown here is derived from an EMBL/GenBank/DDBJ whole genome shotgun (WGS) entry which is preliminary data.</text>
</comment>
<name>A0ABM9MNF7_9LACO</name>
<dbReference type="Proteomes" id="UP001314166">
    <property type="component" value="Unassembled WGS sequence"/>
</dbReference>
<evidence type="ECO:0000256" key="1">
    <source>
        <dbReference type="ARBA" id="ARBA00023125"/>
    </source>
</evidence>